<dbReference type="InterPro" id="IPR000700">
    <property type="entry name" value="PAS-assoc_C"/>
</dbReference>
<evidence type="ECO:0000313" key="10">
    <source>
        <dbReference type="Proteomes" id="UP000313988"/>
    </source>
</evidence>
<evidence type="ECO:0000256" key="3">
    <source>
        <dbReference type="ARBA" id="ARBA00022553"/>
    </source>
</evidence>
<dbReference type="Pfam" id="PF08448">
    <property type="entry name" value="PAS_4"/>
    <property type="match status" value="1"/>
</dbReference>
<dbReference type="EMBL" id="VDMO01000001">
    <property type="protein sequence ID" value="TNM72880.1"/>
    <property type="molecule type" value="Genomic_DNA"/>
</dbReference>
<dbReference type="Proteomes" id="UP000313988">
    <property type="component" value="Unassembled WGS sequence"/>
</dbReference>
<dbReference type="OrthoDB" id="65110at2"/>
<dbReference type="Pfam" id="PF02518">
    <property type="entry name" value="HATPase_c"/>
    <property type="match status" value="1"/>
</dbReference>
<evidence type="ECO:0000256" key="4">
    <source>
        <dbReference type="ARBA" id="ARBA00022679"/>
    </source>
</evidence>
<reference evidence="8 11" key="2">
    <citation type="submission" date="2020-08" db="EMBL/GenBank/DDBJ databases">
        <title>Genomic Encyclopedia of Type Strains, Phase IV (KMG-IV): sequencing the most valuable type-strain genomes for metagenomic binning, comparative biology and taxonomic classification.</title>
        <authorList>
            <person name="Goeker M."/>
        </authorList>
    </citation>
    <scope>NUCLEOTIDE SEQUENCE [LARGE SCALE GENOMIC DNA]</scope>
    <source>
        <strain evidence="8 11">DSM 12027</strain>
    </source>
</reference>
<evidence type="ECO:0000313" key="11">
    <source>
        <dbReference type="Proteomes" id="UP000629870"/>
    </source>
</evidence>
<organism evidence="9 10">
    <name type="scientific">Deinococcus radiopugnans ATCC 19172</name>
    <dbReference type="NCBI Taxonomy" id="585398"/>
    <lineage>
        <taxon>Bacteria</taxon>
        <taxon>Thermotogati</taxon>
        <taxon>Deinococcota</taxon>
        <taxon>Deinococci</taxon>
        <taxon>Deinococcales</taxon>
        <taxon>Deinococcaceae</taxon>
        <taxon>Deinococcus</taxon>
    </lineage>
</organism>
<dbReference type="SMART" id="SM00065">
    <property type="entry name" value="GAF"/>
    <property type="match status" value="2"/>
</dbReference>
<dbReference type="InterPro" id="IPR005467">
    <property type="entry name" value="His_kinase_dom"/>
</dbReference>
<dbReference type="InterPro" id="IPR003018">
    <property type="entry name" value="GAF"/>
</dbReference>
<keyword evidence="4" id="KW-0808">Transferase</keyword>
<dbReference type="SUPFAM" id="SSF55874">
    <property type="entry name" value="ATPase domain of HSP90 chaperone/DNA topoisomerase II/histidine kinase"/>
    <property type="match status" value="1"/>
</dbReference>
<dbReference type="FunFam" id="3.30.565.10:FF:000006">
    <property type="entry name" value="Sensor histidine kinase WalK"/>
    <property type="match status" value="1"/>
</dbReference>
<dbReference type="InterPro" id="IPR052162">
    <property type="entry name" value="Sensor_kinase/Photoreceptor"/>
</dbReference>
<evidence type="ECO:0000259" key="6">
    <source>
        <dbReference type="PROSITE" id="PS50109"/>
    </source>
</evidence>
<comment type="caution">
    <text evidence="9">The sequence shown here is derived from an EMBL/GenBank/DDBJ whole genome shotgun (WGS) entry which is preliminary data.</text>
</comment>
<dbReference type="Gene3D" id="3.30.450.40">
    <property type="match status" value="3"/>
</dbReference>
<dbReference type="InterPro" id="IPR035965">
    <property type="entry name" value="PAS-like_dom_sf"/>
</dbReference>
<keyword evidence="5" id="KW-0418">Kinase</keyword>
<keyword evidence="11" id="KW-1185">Reference proteome</keyword>
<dbReference type="InterPro" id="IPR036890">
    <property type="entry name" value="HATPase_C_sf"/>
</dbReference>
<dbReference type="Pfam" id="PF13185">
    <property type="entry name" value="GAF_2"/>
    <property type="match status" value="1"/>
</dbReference>
<dbReference type="Gene3D" id="3.30.565.10">
    <property type="entry name" value="Histidine kinase-like ATPase, C-terminal domain"/>
    <property type="match status" value="1"/>
</dbReference>
<evidence type="ECO:0000259" key="7">
    <source>
        <dbReference type="PROSITE" id="PS50113"/>
    </source>
</evidence>
<dbReference type="SMART" id="SM00091">
    <property type="entry name" value="PAS"/>
    <property type="match status" value="1"/>
</dbReference>
<dbReference type="CDD" id="cd00082">
    <property type="entry name" value="HisKA"/>
    <property type="match status" value="1"/>
</dbReference>
<feature type="domain" description="PAC" evidence="7">
    <location>
        <begin position="612"/>
        <end position="664"/>
    </location>
</feature>
<evidence type="ECO:0000313" key="9">
    <source>
        <dbReference type="EMBL" id="TNM72880.1"/>
    </source>
</evidence>
<dbReference type="EC" id="2.7.13.3" evidence="2"/>
<dbReference type="AlphaFoldDB" id="A0A5C4YAE5"/>
<dbReference type="InterPro" id="IPR000014">
    <property type="entry name" value="PAS"/>
</dbReference>
<dbReference type="RefSeq" id="WP_139399728.1">
    <property type="nucleotide sequence ID" value="NZ_JACHEW010000002.1"/>
</dbReference>
<proteinExistence type="predicted"/>
<dbReference type="SMART" id="SM00387">
    <property type="entry name" value="HATPase_c"/>
    <property type="match status" value="1"/>
</dbReference>
<dbReference type="InterPro" id="IPR036097">
    <property type="entry name" value="HisK_dim/P_sf"/>
</dbReference>
<dbReference type="GO" id="GO:0000155">
    <property type="term" value="F:phosphorelay sensor kinase activity"/>
    <property type="evidence" value="ECO:0007669"/>
    <property type="project" value="InterPro"/>
</dbReference>
<dbReference type="SMART" id="SM00388">
    <property type="entry name" value="HisKA"/>
    <property type="match status" value="1"/>
</dbReference>
<dbReference type="PANTHER" id="PTHR43304">
    <property type="entry name" value="PHYTOCHROME-LIKE PROTEIN CPH1"/>
    <property type="match status" value="1"/>
</dbReference>
<dbReference type="SUPFAM" id="SSF55781">
    <property type="entry name" value="GAF domain-like"/>
    <property type="match status" value="3"/>
</dbReference>
<comment type="catalytic activity">
    <reaction evidence="1">
        <text>ATP + protein L-histidine = ADP + protein N-phospho-L-histidine.</text>
        <dbReference type="EC" id="2.7.13.3"/>
    </reaction>
</comment>
<dbReference type="Pfam" id="PF00512">
    <property type="entry name" value="HisKA"/>
    <property type="match status" value="1"/>
</dbReference>
<dbReference type="Gene3D" id="3.30.450.20">
    <property type="entry name" value="PAS domain"/>
    <property type="match status" value="1"/>
</dbReference>
<evidence type="ECO:0000256" key="2">
    <source>
        <dbReference type="ARBA" id="ARBA00012438"/>
    </source>
</evidence>
<dbReference type="InterPro" id="IPR013656">
    <property type="entry name" value="PAS_4"/>
</dbReference>
<evidence type="ECO:0000256" key="5">
    <source>
        <dbReference type="ARBA" id="ARBA00022777"/>
    </source>
</evidence>
<dbReference type="InterPro" id="IPR004358">
    <property type="entry name" value="Sig_transdc_His_kin-like_C"/>
</dbReference>
<dbReference type="EMBL" id="JACHEW010000002">
    <property type="protein sequence ID" value="MBB6015434.1"/>
    <property type="molecule type" value="Genomic_DNA"/>
</dbReference>
<sequence length="900" mass="96521">MVHPAPAASTPFSSLAADLQAVSEQLAGASSAEAVCGSILASVVGALGAVSATIALLVADGQPQAGELKVIAHRGEGADAQPRWHGVPGHPSPAGDAVRRREALYFSTPAELTHAYPHLAARPIPLSACAALPLVLDGQGIGTLLVEFREAHVFRSEQQSFLRILAAQGATALGRVQLLSELEARVAARTAELEAQNRALQEEGAALDAFVAYKESIGAERDVVALAQQAIHVLRTSLSHVSAAYYELDGPLWKARAWSSDVSDEVMQQIRAGVPLDAANFAEAARTRAAVFADGWDAGANSLPSTESYGAVALVPLMIGETLHSLFAVGTAEARAWSERERAIVRAVTRGLGLTLERTEHLRQLAQERTTLAARTAALEAFAELTRDLSLSADPYGLIERAEATVLSLLPPGYAAFWEIQDGRWHATRLTGDVGSAELQAVIDAGLPAGQTPTLDIPQRTRAPFYQDVYPQGADTPARAVSHVNAVATLPVLVNGEVRGVFNVPLFDVRAWSESDRAVLETVVRSLGLALERSEVQRALDQTQHYLRVAAENAPILLFVTDAQGVFTLSEGRLLTQLGLRPGQAVGHSATALFAREPDLREGRRLAQALAGEVAHDLTHFASTGVSLESWFIPVKDSRGAVTEVVGVSLDVTERLEAQRRIERANEALQRSNAELEQFAYVASHDLQEPLRTITSFSQLLTSKYSGQLDPRAETYVRLINEGTGRMAQLLQDLLAFARVTSGAETLVPVDTGTVLAQVVGDLHAQIERTGAQVRVDRLPAVLGDVSQLRQVFQNLIGNALKFSDPARPPLIRVSAAHDGAFIRFSVSDNGIGIAPEFYERIFTIFQRLHGREQYEGNGIGLSITRKIAQRHGGEVWLESTPGEGTTFFLTLPAMAAETG</sequence>
<dbReference type="PRINTS" id="PR00344">
    <property type="entry name" value="BCTRLSENSOR"/>
</dbReference>
<gene>
    <name evidence="9" type="ORF">FHR04_00160</name>
    <name evidence="8" type="ORF">HNQ04_000663</name>
</gene>
<evidence type="ECO:0000313" key="8">
    <source>
        <dbReference type="EMBL" id="MBB6015434.1"/>
    </source>
</evidence>
<feature type="domain" description="Histidine kinase" evidence="6">
    <location>
        <begin position="682"/>
        <end position="896"/>
    </location>
</feature>
<accession>A0A5C4YAE5</accession>
<dbReference type="InterPro" id="IPR003594">
    <property type="entry name" value="HATPase_dom"/>
</dbReference>
<dbReference type="SUPFAM" id="SSF47384">
    <property type="entry name" value="Homodimeric domain of signal transducing histidine kinase"/>
    <property type="match status" value="1"/>
</dbReference>
<evidence type="ECO:0000256" key="1">
    <source>
        <dbReference type="ARBA" id="ARBA00000085"/>
    </source>
</evidence>
<dbReference type="InterPro" id="IPR029016">
    <property type="entry name" value="GAF-like_dom_sf"/>
</dbReference>
<name>A0A5C4YAE5_9DEIO</name>
<dbReference type="SUPFAM" id="SSF55785">
    <property type="entry name" value="PYP-like sensor domain (PAS domain)"/>
    <property type="match status" value="1"/>
</dbReference>
<reference evidence="9 10" key="1">
    <citation type="submission" date="2019-06" db="EMBL/GenBank/DDBJ databases">
        <title>Genome sequence of Deinococcus radiopugnans ATCC 19172.</title>
        <authorList>
            <person name="Maclea K.S."/>
            <person name="Maynard C.R."/>
        </authorList>
    </citation>
    <scope>NUCLEOTIDE SEQUENCE [LARGE SCALE GENOMIC DNA]</scope>
    <source>
        <strain evidence="9 10">ATCC 19172</strain>
    </source>
</reference>
<keyword evidence="3" id="KW-0597">Phosphoprotein</keyword>
<dbReference type="PROSITE" id="PS50113">
    <property type="entry name" value="PAC"/>
    <property type="match status" value="1"/>
</dbReference>
<dbReference type="PROSITE" id="PS50109">
    <property type="entry name" value="HIS_KIN"/>
    <property type="match status" value="1"/>
</dbReference>
<dbReference type="Proteomes" id="UP000629870">
    <property type="component" value="Unassembled WGS sequence"/>
</dbReference>
<dbReference type="NCBIfam" id="TIGR00229">
    <property type="entry name" value="sensory_box"/>
    <property type="match status" value="1"/>
</dbReference>
<dbReference type="Gene3D" id="1.10.287.130">
    <property type="match status" value="1"/>
</dbReference>
<dbReference type="InterPro" id="IPR003661">
    <property type="entry name" value="HisK_dim/P_dom"/>
</dbReference>
<protein>
    <recommendedName>
        <fullName evidence="2">histidine kinase</fullName>
        <ecNumber evidence="2">2.7.13.3</ecNumber>
    </recommendedName>
</protein>
<dbReference type="PANTHER" id="PTHR43304:SF1">
    <property type="entry name" value="PAC DOMAIN-CONTAINING PROTEIN"/>
    <property type="match status" value="1"/>
</dbReference>